<feature type="chain" id="PRO_5020564562" description="Outer membrane beta-barrel porin/alpha-amylase" evidence="1">
    <location>
        <begin position="26"/>
        <end position="266"/>
    </location>
</feature>
<proteinExistence type="predicted"/>
<dbReference type="EMBL" id="SMGR01000001">
    <property type="protein sequence ID" value="TCL09511.1"/>
    <property type="molecule type" value="Genomic_DNA"/>
</dbReference>
<accession>A0A4R1NNV1</accession>
<dbReference type="Proteomes" id="UP000295673">
    <property type="component" value="Unassembled WGS sequence"/>
</dbReference>
<evidence type="ECO:0000256" key="1">
    <source>
        <dbReference type="SAM" id="SignalP"/>
    </source>
</evidence>
<keyword evidence="3" id="KW-1185">Reference proteome</keyword>
<comment type="caution">
    <text evidence="2">The sequence shown here is derived from an EMBL/GenBank/DDBJ whole genome shotgun (WGS) entry which is preliminary data.</text>
</comment>
<organism evidence="2 3">
    <name type="scientific">Shimia isoporae</name>
    <dbReference type="NCBI Taxonomy" id="647720"/>
    <lineage>
        <taxon>Bacteria</taxon>
        <taxon>Pseudomonadati</taxon>
        <taxon>Pseudomonadota</taxon>
        <taxon>Alphaproteobacteria</taxon>
        <taxon>Rhodobacterales</taxon>
        <taxon>Roseobacteraceae</taxon>
    </lineage>
</organism>
<keyword evidence="1" id="KW-0732">Signal</keyword>
<feature type="signal peptide" evidence="1">
    <location>
        <begin position="1"/>
        <end position="25"/>
    </location>
</feature>
<reference evidence="2 3" key="1">
    <citation type="submission" date="2019-03" db="EMBL/GenBank/DDBJ databases">
        <title>Genomic Encyclopedia of Archaeal and Bacterial Type Strains, Phase II (KMG-II): from individual species to whole genera.</title>
        <authorList>
            <person name="Goeker M."/>
        </authorList>
    </citation>
    <scope>NUCLEOTIDE SEQUENCE [LARGE SCALE GENOMIC DNA]</scope>
    <source>
        <strain evidence="2 3">DSM 26433</strain>
    </source>
</reference>
<evidence type="ECO:0000313" key="2">
    <source>
        <dbReference type="EMBL" id="TCL09511.1"/>
    </source>
</evidence>
<gene>
    <name evidence="2" type="ORF">BXY66_1560</name>
</gene>
<name>A0A4R1NNV1_9RHOB</name>
<sequence length="266" mass="28080">MRRIIKPLMATCLSVAASVVSFAVAAEEACDAACLAARKAQDPLAPVTAVFTDNTFTFDNSGGNQTANYQIQPVYSIDFGETGHLILRGVINYNSVPSTPSDITGFSDTILQAFWVPNTKLGPLSIGFGPQVSVQTRENPALAGLGDGLGLAAVAFGFAGDLSYGGIIGHIRGENDVNVTTIQPIVFYNTEFLGGSYFGYNNTIAYNDAAPSGSQWTVPIGLTAGKTWAQPNGGAIDFNIGYYYLVEAAAGANKQQFKFGLSYIFP</sequence>
<dbReference type="OrthoDB" id="9809066at2"/>
<dbReference type="RefSeq" id="WP_132859546.1">
    <property type="nucleotide sequence ID" value="NZ_SMGR01000001.1"/>
</dbReference>
<dbReference type="AlphaFoldDB" id="A0A4R1NNV1"/>
<evidence type="ECO:0008006" key="4">
    <source>
        <dbReference type="Google" id="ProtNLM"/>
    </source>
</evidence>
<evidence type="ECO:0000313" key="3">
    <source>
        <dbReference type="Proteomes" id="UP000295673"/>
    </source>
</evidence>
<protein>
    <recommendedName>
        <fullName evidence="4">Outer membrane beta-barrel porin/alpha-amylase</fullName>
    </recommendedName>
</protein>